<comment type="caution">
    <text evidence="9">The sequence shown here is derived from an EMBL/GenBank/DDBJ whole genome shotgun (WGS) entry which is preliminary data.</text>
</comment>
<protein>
    <submittedName>
        <fullName evidence="9">Small toxic polypeptide</fullName>
    </submittedName>
</protein>
<dbReference type="OrthoDB" id="5880683at2"/>
<name>A0A0L7TAL7_9GAMM</name>
<evidence type="ECO:0000313" key="10">
    <source>
        <dbReference type="EMBL" id="KOC92608.1"/>
    </source>
</evidence>
<dbReference type="InterPro" id="IPR000021">
    <property type="entry name" value="Hok/gef_toxin"/>
</dbReference>
<comment type="subcellular location">
    <subcellularLocation>
        <location evidence="1 8">Cell inner membrane</location>
        <topology evidence="1 8">Single-pass membrane protein</topology>
    </subcellularLocation>
</comment>
<dbReference type="Pfam" id="PF01848">
    <property type="entry name" value="HOK_GEF"/>
    <property type="match status" value="1"/>
</dbReference>
<dbReference type="GO" id="GO:0005886">
    <property type="term" value="C:plasma membrane"/>
    <property type="evidence" value="ECO:0007669"/>
    <property type="project" value="UniProtKB-SubCell"/>
</dbReference>
<dbReference type="EMBL" id="JRXE01000002">
    <property type="protein sequence ID" value="KOC92608.1"/>
    <property type="molecule type" value="Genomic_DNA"/>
</dbReference>
<evidence type="ECO:0000313" key="12">
    <source>
        <dbReference type="Proteomes" id="UP000037088"/>
    </source>
</evidence>
<dbReference type="AlphaFoldDB" id="A0A0L7TAL7"/>
<keyword evidence="6 8" id="KW-1133">Transmembrane helix</keyword>
<comment type="similarity">
    <text evidence="8">Belongs to the hok/gef family.</text>
</comment>
<organism evidence="9 11">
    <name type="scientific">Winslowiella iniecta</name>
    <dbReference type="NCBI Taxonomy" id="1560201"/>
    <lineage>
        <taxon>Bacteria</taxon>
        <taxon>Pseudomonadati</taxon>
        <taxon>Pseudomonadota</taxon>
        <taxon>Gammaproteobacteria</taxon>
        <taxon>Enterobacterales</taxon>
        <taxon>Erwiniaceae</taxon>
        <taxon>Winslowiella</taxon>
    </lineage>
</organism>
<keyword evidence="2" id="KW-1003">Cell membrane</keyword>
<evidence type="ECO:0000256" key="3">
    <source>
        <dbReference type="ARBA" id="ARBA00022519"/>
    </source>
</evidence>
<dbReference type="PROSITE" id="PS00556">
    <property type="entry name" value="HOK_GEF"/>
    <property type="match status" value="1"/>
</dbReference>
<dbReference type="InterPro" id="IPR018084">
    <property type="entry name" value="Hok/gef_toxin_CS"/>
</dbReference>
<sequence>MPKKYLLPRLIVLCLTMLASLWLIRDSLCEVRITHGSNEYAAFLNYEVKR</sequence>
<keyword evidence="4" id="KW-1277">Toxin-antitoxin system</keyword>
<evidence type="ECO:0000256" key="8">
    <source>
        <dbReference type="RuleBase" id="RU221113"/>
    </source>
</evidence>
<dbReference type="RefSeq" id="WP_052897368.1">
    <property type="nucleotide sequence ID" value="NZ_JRXE01000002.1"/>
</dbReference>
<feature type="transmembrane region" description="Helical" evidence="8">
    <location>
        <begin position="6"/>
        <end position="24"/>
    </location>
</feature>
<evidence type="ECO:0000256" key="1">
    <source>
        <dbReference type="ARBA" id="ARBA00004377"/>
    </source>
</evidence>
<dbReference type="Proteomes" id="UP000037088">
    <property type="component" value="Unassembled WGS sequence"/>
</dbReference>
<dbReference type="PATRIC" id="fig|1560201.3.peg.290"/>
<evidence type="ECO:0000256" key="2">
    <source>
        <dbReference type="ARBA" id="ARBA00022475"/>
    </source>
</evidence>
<dbReference type="Proteomes" id="UP000036851">
    <property type="component" value="Unassembled WGS sequence"/>
</dbReference>
<evidence type="ECO:0000256" key="7">
    <source>
        <dbReference type="ARBA" id="ARBA00023136"/>
    </source>
</evidence>
<evidence type="ECO:0000313" key="11">
    <source>
        <dbReference type="Proteomes" id="UP000036851"/>
    </source>
</evidence>
<keyword evidence="3" id="KW-0997">Cell inner membrane</keyword>
<keyword evidence="5 8" id="KW-0812">Transmembrane</keyword>
<keyword evidence="12" id="KW-1185">Reference proteome</keyword>
<accession>A0A0L7TAL7</accession>
<evidence type="ECO:0000256" key="6">
    <source>
        <dbReference type="ARBA" id="ARBA00022989"/>
    </source>
</evidence>
<evidence type="ECO:0000256" key="4">
    <source>
        <dbReference type="ARBA" id="ARBA00022649"/>
    </source>
</evidence>
<dbReference type="EMBL" id="JRXF01000020">
    <property type="protein sequence ID" value="KOC92405.1"/>
    <property type="molecule type" value="Genomic_DNA"/>
</dbReference>
<evidence type="ECO:0000256" key="5">
    <source>
        <dbReference type="ARBA" id="ARBA00022692"/>
    </source>
</evidence>
<keyword evidence="7 8" id="KW-0472">Membrane</keyword>
<gene>
    <name evidence="10" type="ORF">NG42_01370</name>
    <name evidence="9" type="ORF">NG43_13605</name>
</gene>
<proteinExistence type="inferred from homology"/>
<evidence type="ECO:0000313" key="9">
    <source>
        <dbReference type="EMBL" id="KOC92405.1"/>
    </source>
</evidence>
<dbReference type="PRINTS" id="PR00281">
    <property type="entry name" value="HOKGEFTOXIC"/>
</dbReference>
<reference evidence="11 12" key="1">
    <citation type="journal article" date="2015" name="Int. J. Syst. Evol. Microbiol.">
        <title>Erwinia iniecta sp. nov., isolated from Russian wheat aphids (Diuraphis noxia).</title>
        <authorList>
            <person name="Campillo T."/>
            <person name="Luna E."/>
            <person name="Portier P."/>
            <person name="Fischer-Le Saux M."/>
            <person name="Lapitan N."/>
            <person name="Tisserat N.A."/>
            <person name="Leach J.E."/>
        </authorList>
    </citation>
    <scope>NUCLEOTIDE SEQUENCE [LARGE SCALE GENOMIC DNA]</scope>
    <source>
        <strain evidence="10 12">B120</strain>
        <strain evidence="9 11">B149</strain>
    </source>
</reference>